<dbReference type="InterPro" id="IPR013604">
    <property type="entry name" value="7TM_chemorcpt"/>
</dbReference>
<dbReference type="GO" id="GO:0043025">
    <property type="term" value="C:neuronal cell body"/>
    <property type="evidence" value="ECO:0007669"/>
    <property type="project" value="TreeGrafter"/>
</dbReference>
<evidence type="ECO:0000256" key="1">
    <source>
        <dbReference type="ARBA" id="ARBA00004651"/>
    </source>
</evidence>
<evidence type="ECO:0000256" key="7">
    <source>
        <dbReference type="ARBA" id="ARBA00023224"/>
    </source>
</evidence>
<gene>
    <name evidence="9" type="ORF">BEMITA_LOCUS9278</name>
</gene>
<evidence type="ECO:0000256" key="5">
    <source>
        <dbReference type="ARBA" id="ARBA00023136"/>
    </source>
</evidence>
<keyword evidence="2 8" id="KW-1003">Cell membrane</keyword>
<dbReference type="GO" id="GO:0008049">
    <property type="term" value="P:male courtship behavior"/>
    <property type="evidence" value="ECO:0007669"/>
    <property type="project" value="TreeGrafter"/>
</dbReference>
<evidence type="ECO:0000256" key="6">
    <source>
        <dbReference type="ARBA" id="ARBA00023170"/>
    </source>
</evidence>
<sequence>MDKSFKLLPRPIILVSRIFGILPIDLDTFEYSKFHLAITLAQSLIPLYQISGHIFVVPGTYQINSPYTFVIQMLFHYVISVANIGTKYLCTVAFKRYLKPIYREMRACHDFLRRAYNFDADREMTLLCSYFLLTIGVVMLPVYTARLVSLLIKRKARSGKKLIFFVLMYWQNLSVCCAELQFIFIACNLYYQFHEINIVLRDILVRIDDIKYSHLKNVISPREFGHSPPDSAGVRVLDEKYTDDMKRMMARYFFYDISDAHRILRNSRGGILDRQLKHAKYAGTLVTSMANRFLDDDTKEELMLFSKHVLSNEFEFTACGFFALNMGLVTSAIATGTTYLVILLQFQP</sequence>
<comment type="function">
    <text evidence="8">Gustatory receptor which mediates acceptance or avoidance behavior, depending on its substrates.</text>
</comment>
<dbReference type="PANTHER" id="PTHR21143">
    <property type="entry name" value="INVERTEBRATE GUSTATORY RECEPTOR"/>
    <property type="match status" value="1"/>
</dbReference>
<comment type="similarity">
    <text evidence="8">Belongs to the insect chemoreceptor superfamily. Gustatory receptor (GR) family.</text>
</comment>
<dbReference type="GO" id="GO:0007165">
    <property type="term" value="P:signal transduction"/>
    <property type="evidence" value="ECO:0007669"/>
    <property type="project" value="UniProtKB-KW"/>
</dbReference>
<evidence type="ECO:0000256" key="3">
    <source>
        <dbReference type="ARBA" id="ARBA00022692"/>
    </source>
</evidence>
<feature type="transmembrane region" description="Helical" evidence="8">
    <location>
        <begin position="164"/>
        <end position="191"/>
    </location>
</feature>
<reference evidence="9" key="1">
    <citation type="submission" date="2021-12" db="EMBL/GenBank/DDBJ databases">
        <authorList>
            <person name="King R."/>
        </authorList>
    </citation>
    <scope>NUCLEOTIDE SEQUENCE</scope>
</reference>
<dbReference type="EMBL" id="OU963866">
    <property type="protein sequence ID" value="CAH0390568.1"/>
    <property type="molecule type" value="Genomic_DNA"/>
</dbReference>
<dbReference type="GO" id="GO:0030425">
    <property type="term" value="C:dendrite"/>
    <property type="evidence" value="ECO:0007669"/>
    <property type="project" value="TreeGrafter"/>
</dbReference>
<name>A0A9P0F3L9_BEMTA</name>
<dbReference type="Pfam" id="PF08395">
    <property type="entry name" value="7tm_7"/>
    <property type="match status" value="1"/>
</dbReference>
<evidence type="ECO:0000256" key="4">
    <source>
        <dbReference type="ARBA" id="ARBA00022989"/>
    </source>
</evidence>
<keyword evidence="3 8" id="KW-0812">Transmembrane</keyword>
<proteinExistence type="inferred from homology"/>
<dbReference type="GO" id="GO:0007635">
    <property type="term" value="P:chemosensory behavior"/>
    <property type="evidence" value="ECO:0007669"/>
    <property type="project" value="TreeGrafter"/>
</dbReference>
<keyword evidence="5 8" id="KW-0472">Membrane</keyword>
<dbReference type="GO" id="GO:0005886">
    <property type="term" value="C:plasma membrane"/>
    <property type="evidence" value="ECO:0007669"/>
    <property type="project" value="UniProtKB-SubCell"/>
</dbReference>
<dbReference type="GO" id="GO:0030424">
    <property type="term" value="C:axon"/>
    <property type="evidence" value="ECO:0007669"/>
    <property type="project" value="TreeGrafter"/>
</dbReference>
<organism evidence="9 10">
    <name type="scientific">Bemisia tabaci</name>
    <name type="common">Sweetpotato whitefly</name>
    <name type="synonym">Aleurodes tabaci</name>
    <dbReference type="NCBI Taxonomy" id="7038"/>
    <lineage>
        <taxon>Eukaryota</taxon>
        <taxon>Metazoa</taxon>
        <taxon>Ecdysozoa</taxon>
        <taxon>Arthropoda</taxon>
        <taxon>Hexapoda</taxon>
        <taxon>Insecta</taxon>
        <taxon>Pterygota</taxon>
        <taxon>Neoptera</taxon>
        <taxon>Paraneoptera</taxon>
        <taxon>Hemiptera</taxon>
        <taxon>Sternorrhyncha</taxon>
        <taxon>Aleyrodoidea</taxon>
        <taxon>Aleyrodidae</taxon>
        <taxon>Aleyrodinae</taxon>
        <taxon>Bemisia</taxon>
    </lineage>
</organism>
<evidence type="ECO:0000256" key="8">
    <source>
        <dbReference type="RuleBase" id="RU363108"/>
    </source>
</evidence>
<dbReference type="AlphaFoldDB" id="A0A9P0F3L9"/>
<protein>
    <recommendedName>
        <fullName evidence="8">Gustatory receptor</fullName>
    </recommendedName>
</protein>
<keyword evidence="10" id="KW-1185">Reference proteome</keyword>
<accession>A0A9P0F3L9</accession>
<evidence type="ECO:0000313" key="9">
    <source>
        <dbReference type="EMBL" id="CAH0390568.1"/>
    </source>
</evidence>
<keyword evidence="4 8" id="KW-1133">Transmembrane helix</keyword>
<comment type="caution">
    <text evidence="8">Lacks conserved residue(s) required for the propagation of feature annotation.</text>
</comment>
<dbReference type="PANTHER" id="PTHR21143:SF134">
    <property type="entry name" value="GUSTATORY RECEPTOR"/>
    <property type="match status" value="1"/>
</dbReference>
<dbReference type="GO" id="GO:0050909">
    <property type="term" value="P:sensory perception of taste"/>
    <property type="evidence" value="ECO:0007669"/>
    <property type="project" value="InterPro"/>
</dbReference>
<comment type="subcellular location">
    <subcellularLocation>
        <location evidence="1 8">Cell membrane</location>
        <topology evidence="1 8">Multi-pass membrane protein</topology>
    </subcellularLocation>
</comment>
<keyword evidence="7 8" id="KW-0807">Transducer</keyword>
<feature type="transmembrane region" description="Helical" evidence="8">
    <location>
        <begin position="36"/>
        <end position="57"/>
    </location>
</feature>
<dbReference type="Proteomes" id="UP001152759">
    <property type="component" value="Chromosome 5"/>
</dbReference>
<feature type="transmembrane region" description="Helical" evidence="8">
    <location>
        <begin position="69"/>
        <end position="89"/>
    </location>
</feature>
<feature type="transmembrane region" description="Helical" evidence="8">
    <location>
        <begin position="321"/>
        <end position="344"/>
    </location>
</feature>
<keyword evidence="6 8" id="KW-0675">Receptor</keyword>
<feature type="transmembrane region" description="Helical" evidence="8">
    <location>
        <begin position="130"/>
        <end position="152"/>
    </location>
</feature>
<evidence type="ECO:0000313" key="10">
    <source>
        <dbReference type="Proteomes" id="UP001152759"/>
    </source>
</evidence>
<evidence type="ECO:0000256" key="2">
    <source>
        <dbReference type="ARBA" id="ARBA00022475"/>
    </source>
</evidence>